<evidence type="ECO:0000256" key="7">
    <source>
        <dbReference type="ARBA" id="ARBA00022842"/>
    </source>
</evidence>
<dbReference type="SUPFAM" id="SSF56091">
    <property type="entry name" value="DNA ligase/mRNA capping enzyme, catalytic domain"/>
    <property type="match status" value="1"/>
</dbReference>
<evidence type="ECO:0000256" key="3">
    <source>
        <dbReference type="ARBA" id="ARBA00022705"/>
    </source>
</evidence>
<evidence type="ECO:0000313" key="15">
    <source>
        <dbReference type="EMBL" id="NJB91132.1"/>
    </source>
</evidence>
<organism evidence="15 16">
    <name type="scientific">Sphingopyxis italica</name>
    <dbReference type="NCBI Taxonomy" id="1129133"/>
    <lineage>
        <taxon>Bacteria</taxon>
        <taxon>Pseudomonadati</taxon>
        <taxon>Pseudomonadota</taxon>
        <taxon>Alphaproteobacteria</taxon>
        <taxon>Sphingomonadales</taxon>
        <taxon>Sphingomonadaceae</taxon>
        <taxon>Sphingopyxis</taxon>
    </lineage>
</organism>
<dbReference type="GO" id="GO:0046872">
    <property type="term" value="F:metal ion binding"/>
    <property type="evidence" value="ECO:0007669"/>
    <property type="project" value="UniProtKB-KW"/>
</dbReference>
<feature type="active site" description="N6-AMP-lysine intermediate" evidence="12">
    <location>
        <position position="126"/>
    </location>
</feature>
<sequence length="714" mass="77261">MTEIESLSEAAAANELMRLAKQIAHHSKRYHAEDAPEISDADYDALVRRNNEIENAFPQLIRADSPNNQVGAAVEGSPLAKVAHAQRMMSLDNAFAAEDVEEFAARVRRFLNLGADAAVAMTAEDKIDGLSCSLRYEKGRLVQAATRGDGSVGEDVTANVRHIADIPQELKGAAPDVFEIRGEVYMAKTDFTALNARLLAEADDPEKARQFANPRNAAAGSLRQKDASVTASRPLRFLAHGWGEVSALPADTQDGVMKAIAGWGVPVSPLLKRYEGVEDVLAHYAEIERRRAEMDYDIDGVVYKVDRLDWQQRLGFVAKAPRWAIAHKFPAERAQTTLEAIDIQVGRTGKLTPVGRLTPVTVGGVVVSNVTLHNRDEIGRLGVRPGDRVVIQRAGDVIPQVVENLTRGEDRAAFAFPDHCPVCKSEAVAEEGEVDVRCTGGLICNAQKFERLRHFVSRGALDIEGLGEKSIQEFLDLGWLDKGPADIFRLKAHRAELLGREGWKEKSVDNLFAAIEAKRAPDAARLLFGLGIRHVGAVTARDLLKGLGDIARLPAKAAEIHAYLEANPQGEGESDGKYMTRKVEAFKSILEVRADGIGPAVAEALADFFHEPHNRDLWDDLLSEVAPPLYVVETRTSEVSGMTVVFTGKLETMSRDEAKSQAEALGAKAAGSVSAKTDLVVAGPGAGSKLKQASALGIRVIDEAEWAEIVAAAG</sequence>
<dbReference type="NCBIfam" id="NF005932">
    <property type="entry name" value="PRK07956.1"/>
    <property type="match status" value="1"/>
</dbReference>
<evidence type="ECO:0000256" key="8">
    <source>
        <dbReference type="ARBA" id="ARBA00023027"/>
    </source>
</evidence>
<dbReference type="Gene3D" id="1.10.150.20">
    <property type="entry name" value="5' to 3' exonuclease, C-terminal subdomain"/>
    <property type="match status" value="2"/>
</dbReference>
<dbReference type="GO" id="GO:0003911">
    <property type="term" value="F:DNA ligase (NAD+) activity"/>
    <property type="evidence" value="ECO:0007669"/>
    <property type="project" value="UniProtKB-UniRule"/>
</dbReference>
<dbReference type="HAMAP" id="MF_01588">
    <property type="entry name" value="DNA_ligase_A"/>
    <property type="match status" value="1"/>
</dbReference>
<dbReference type="Pfam" id="PF00533">
    <property type="entry name" value="BRCT"/>
    <property type="match status" value="1"/>
</dbReference>
<dbReference type="CDD" id="cd17748">
    <property type="entry name" value="BRCT_DNA_ligase_like"/>
    <property type="match status" value="1"/>
</dbReference>
<evidence type="ECO:0000256" key="12">
    <source>
        <dbReference type="HAMAP-Rule" id="MF_01588"/>
    </source>
</evidence>
<name>A0A7X5XWK3_9SPHN</name>
<keyword evidence="7 12" id="KW-0460">Magnesium</keyword>
<feature type="binding site" evidence="12">
    <location>
        <position position="147"/>
    </location>
    <ligand>
        <name>NAD(+)</name>
        <dbReference type="ChEBI" id="CHEBI:57540"/>
    </ligand>
</feature>
<feature type="binding site" evidence="12">
    <location>
        <position position="444"/>
    </location>
    <ligand>
        <name>Zn(2+)</name>
        <dbReference type="ChEBI" id="CHEBI:29105"/>
    </ligand>
</feature>
<dbReference type="GO" id="GO:0005829">
    <property type="term" value="C:cytosol"/>
    <property type="evidence" value="ECO:0007669"/>
    <property type="project" value="TreeGrafter"/>
</dbReference>
<feature type="binding site" evidence="12">
    <location>
        <begin position="90"/>
        <end position="91"/>
    </location>
    <ligand>
        <name>NAD(+)</name>
        <dbReference type="ChEBI" id="CHEBI:57540"/>
    </ligand>
</feature>
<dbReference type="SUPFAM" id="SSF47781">
    <property type="entry name" value="RuvA domain 2-like"/>
    <property type="match status" value="1"/>
</dbReference>
<dbReference type="FunFam" id="3.30.470.30:FF:000001">
    <property type="entry name" value="DNA ligase"/>
    <property type="match status" value="1"/>
</dbReference>
<evidence type="ECO:0000256" key="9">
    <source>
        <dbReference type="ARBA" id="ARBA00023204"/>
    </source>
</evidence>
<dbReference type="Proteomes" id="UP000535078">
    <property type="component" value="Unassembled WGS sequence"/>
</dbReference>
<feature type="binding site" evidence="12">
    <location>
        <position position="183"/>
    </location>
    <ligand>
        <name>NAD(+)</name>
        <dbReference type="ChEBI" id="CHEBI:57540"/>
    </ligand>
</feature>
<proteinExistence type="inferred from homology"/>
<dbReference type="Gene3D" id="1.10.287.610">
    <property type="entry name" value="Helix hairpin bin"/>
    <property type="match status" value="1"/>
</dbReference>
<dbReference type="InterPro" id="IPR036420">
    <property type="entry name" value="BRCT_dom_sf"/>
</dbReference>
<dbReference type="RefSeq" id="WP_167922471.1">
    <property type="nucleotide sequence ID" value="NZ_JAATIT010000004.1"/>
</dbReference>
<dbReference type="Gene3D" id="2.40.50.140">
    <property type="entry name" value="Nucleic acid-binding proteins"/>
    <property type="match status" value="1"/>
</dbReference>
<accession>A0A7X5XWK3</accession>
<keyword evidence="6 12" id="KW-0862">Zinc</keyword>
<keyword evidence="2 12" id="KW-0436">Ligase</keyword>
<dbReference type="PIRSF" id="PIRSF001604">
    <property type="entry name" value="LigA"/>
    <property type="match status" value="1"/>
</dbReference>
<dbReference type="InterPro" id="IPR001357">
    <property type="entry name" value="BRCT_dom"/>
</dbReference>
<dbReference type="InterPro" id="IPR013839">
    <property type="entry name" value="DNAligase_adenylation"/>
</dbReference>
<dbReference type="SMART" id="SM00532">
    <property type="entry name" value="LIGANc"/>
    <property type="match status" value="1"/>
</dbReference>
<feature type="binding site" evidence="12">
    <location>
        <position position="328"/>
    </location>
    <ligand>
        <name>NAD(+)</name>
        <dbReference type="ChEBI" id="CHEBI:57540"/>
    </ligand>
</feature>
<feature type="binding site" evidence="12">
    <location>
        <begin position="40"/>
        <end position="44"/>
    </location>
    <ligand>
        <name>NAD(+)</name>
        <dbReference type="ChEBI" id="CHEBI:57540"/>
    </ligand>
</feature>
<dbReference type="NCBIfam" id="TIGR00575">
    <property type="entry name" value="dnlj"/>
    <property type="match status" value="1"/>
</dbReference>
<feature type="binding site" evidence="12">
    <location>
        <position position="423"/>
    </location>
    <ligand>
        <name>Zn(2+)</name>
        <dbReference type="ChEBI" id="CHEBI:29105"/>
    </ligand>
</feature>
<evidence type="ECO:0000256" key="13">
    <source>
        <dbReference type="RuleBase" id="RU000618"/>
    </source>
</evidence>
<keyword evidence="16" id="KW-1185">Reference proteome</keyword>
<dbReference type="InterPro" id="IPR001679">
    <property type="entry name" value="DNA_ligase"/>
</dbReference>
<dbReference type="Gene3D" id="3.40.50.10190">
    <property type="entry name" value="BRCT domain"/>
    <property type="match status" value="1"/>
</dbReference>
<keyword evidence="8 12" id="KW-0520">NAD</keyword>
<dbReference type="PROSITE" id="PS50172">
    <property type="entry name" value="BRCT"/>
    <property type="match status" value="1"/>
</dbReference>
<dbReference type="InterPro" id="IPR004150">
    <property type="entry name" value="NAD_DNA_ligase_OB"/>
</dbReference>
<dbReference type="Gene3D" id="6.20.10.30">
    <property type="match status" value="1"/>
</dbReference>
<dbReference type="GO" id="GO:0006260">
    <property type="term" value="P:DNA replication"/>
    <property type="evidence" value="ECO:0007669"/>
    <property type="project" value="UniProtKB-KW"/>
</dbReference>
<feature type="binding site" evidence="12">
    <location>
        <position position="124"/>
    </location>
    <ligand>
        <name>NAD(+)</name>
        <dbReference type="ChEBI" id="CHEBI:57540"/>
    </ligand>
</feature>
<dbReference type="PANTHER" id="PTHR23389">
    <property type="entry name" value="CHROMOSOME TRANSMISSION FIDELITY FACTOR 18"/>
    <property type="match status" value="1"/>
</dbReference>
<dbReference type="InterPro" id="IPR012340">
    <property type="entry name" value="NA-bd_OB-fold"/>
</dbReference>
<dbReference type="SUPFAM" id="SSF52113">
    <property type="entry name" value="BRCT domain"/>
    <property type="match status" value="1"/>
</dbReference>
<dbReference type="InterPro" id="IPR018239">
    <property type="entry name" value="DNA_ligase_AS"/>
</dbReference>
<feature type="domain" description="BRCT" evidence="14">
    <location>
        <begin position="634"/>
        <end position="706"/>
    </location>
</feature>
<dbReference type="InterPro" id="IPR004149">
    <property type="entry name" value="Znf_DNAligase_C4"/>
</dbReference>
<feature type="binding site" evidence="12">
    <location>
        <position position="304"/>
    </location>
    <ligand>
        <name>NAD(+)</name>
        <dbReference type="ChEBI" id="CHEBI:57540"/>
    </ligand>
</feature>
<evidence type="ECO:0000256" key="5">
    <source>
        <dbReference type="ARBA" id="ARBA00022763"/>
    </source>
</evidence>
<dbReference type="SMART" id="SM00292">
    <property type="entry name" value="BRCT"/>
    <property type="match status" value="1"/>
</dbReference>
<reference evidence="15 16" key="1">
    <citation type="submission" date="2020-03" db="EMBL/GenBank/DDBJ databases">
        <title>Genomic Encyclopedia of Type Strains, Phase IV (KMG-IV): sequencing the most valuable type-strain genomes for metagenomic binning, comparative biology and taxonomic classification.</title>
        <authorList>
            <person name="Goeker M."/>
        </authorList>
    </citation>
    <scope>NUCLEOTIDE SEQUENCE [LARGE SCALE GENOMIC DNA]</scope>
    <source>
        <strain evidence="15 16">DSM 25229</strain>
    </source>
</reference>
<comment type="similarity">
    <text evidence="12">Belongs to the NAD-dependent DNA ligase family. LigA subfamily.</text>
</comment>
<keyword evidence="10 12" id="KW-0464">Manganese</keyword>
<dbReference type="PANTHER" id="PTHR23389:SF9">
    <property type="entry name" value="DNA LIGASE"/>
    <property type="match status" value="1"/>
</dbReference>
<evidence type="ECO:0000256" key="6">
    <source>
        <dbReference type="ARBA" id="ARBA00022833"/>
    </source>
</evidence>
<dbReference type="PROSITE" id="PS01055">
    <property type="entry name" value="DNA_LIGASE_N1"/>
    <property type="match status" value="1"/>
</dbReference>
<dbReference type="InterPro" id="IPR013840">
    <property type="entry name" value="DNAligase_N"/>
</dbReference>
<evidence type="ECO:0000313" key="16">
    <source>
        <dbReference type="Proteomes" id="UP000535078"/>
    </source>
</evidence>
<evidence type="ECO:0000256" key="11">
    <source>
        <dbReference type="ARBA" id="ARBA00034005"/>
    </source>
</evidence>
<keyword evidence="3 12" id="KW-0235">DNA replication</keyword>
<keyword evidence="9 12" id="KW-0234">DNA repair</keyword>
<keyword evidence="4 12" id="KW-0479">Metal-binding</keyword>
<keyword evidence="5 12" id="KW-0227">DNA damage</keyword>
<dbReference type="PROSITE" id="PS01056">
    <property type="entry name" value="DNA_LIGASE_N2"/>
    <property type="match status" value="1"/>
</dbReference>
<dbReference type="Pfam" id="PF01653">
    <property type="entry name" value="DNA_ligase_aden"/>
    <property type="match status" value="1"/>
</dbReference>
<gene>
    <name evidence="12" type="primary">ligA</name>
    <name evidence="15" type="ORF">GGR90_003334</name>
</gene>
<evidence type="ECO:0000256" key="10">
    <source>
        <dbReference type="ARBA" id="ARBA00023211"/>
    </source>
</evidence>
<evidence type="ECO:0000256" key="4">
    <source>
        <dbReference type="ARBA" id="ARBA00022723"/>
    </source>
</evidence>
<comment type="caution">
    <text evidence="15">The sequence shown here is derived from an EMBL/GenBank/DDBJ whole genome shotgun (WGS) entry which is preliminary data.</text>
</comment>
<dbReference type="GO" id="GO:0006281">
    <property type="term" value="P:DNA repair"/>
    <property type="evidence" value="ECO:0007669"/>
    <property type="project" value="UniProtKB-KW"/>
</dbReference>
<dbReference type="Gene3D" id="3.30.470.30">
    <property type="entry name" value="DNA ligase/mRNA capping enzyme"/>
    <property type="match status" value="1"/>
</dbReference>
<comment type="catalytic activity">
    <reaction evidence="11 12 13">
        <text>NAD(+) + (deoxyribonucleotide)n-3'-hydroxyl + 5'-phospho-(deoxyribonucleotide)m = (deoxyribonucleotide)n+m + AMP + beta-nicotinamide D-nucleotide.</text>
        <dbReference type="EC" id="6.5.1.2"/>
    </reaction>
</comment>
<dbReference type="Pfam" id="PF03119">
    <property type="entry name" value="DNA_ligase_ZBD"/>
    <property type="match status" value="1"/>
</dbReference>
<dbReference type="EMBL" id="JAATIT010000004">
    <property type="protein sequence ID" value="NJB91132.1"/>
    <property type="molecule type" value="Genomic_DNA"/>
</dbReference>
<evidence type="ECO:0000256" key="1">
    <source>
        <dbReference type="ARBA" id="ARBA00004067"/>
    </source>
</evidence>
<dbReference type="CDD" id="cd00114">
    <property type="entry name" value="LIGANc"/>
    <property type="match status" value="1"/>
</dbReference>
<dbReference type="InterPro" id="IPR010994">
    <property type="entry name" value="RuvA_2-like"/>
</dbReference>
<feature type="binding site" evidence="12">
    <location>
        <position position="420"/>
    </location>
    <ligand>
        <name>Zn(2+)</name>
        <dbReference type="ChEBI" id="CHEBI:29105"/>
    </ligand>
</feature>
<evidence type="ECO:0000256" key="2">
    <source>
        <dbReference type="ARBA" id="ARBA00022598"/>
    </source>
</evidence>
<dbReference type="InterPro" id="IPR033136">
    <property type="entry name" value="DNA_ligase_CS"/>
</dbReference>
<dbReference type="AlphaFoldDB" id="A0A7X5XWK3"/>
<evidence type="ECO:0000259" key="14">
    <source>
        <dbReference type="PROSITE" id="PS50172"/>
    </source>
</evidence>
<comment type="function">
    <text evidence="1 12">DNA ligase that catalyzes the formation of phosphodiester linkages between 5'-phosphoryl and 3'-hydroxyl groups in double-stranded DNA using NAD as a coenzyme and as the energy source for the reaction. It is essential for DNA replication and repair of damaged DNA.</text>
</comment>
<protein>
    <recommendedName>
        <fullName evidence="12 13">DNA ligase</fullName>
        <ecNumber evidence="12 13">6.5.1.2</ecNumber>
    </recommendedName>
    <alternativeName>
        <fullName evidence="12">Polydeoxyribonucleotide synthase [NAD(+)]</fullName>
    </alternativeName>
</protein>
<comment type="caution">
    <text evidence="12">Lacks conserved residue(s) required for the propagation of feature annotation.</text>
</comment>
<dbReference type="Pfam" id="PF03120">
    <property type="entry name" value="OB_DNA_ligase"/>
    <property type="match status" value="1"/>
</dbReference>
<dbReference type="SUPFAM" id="SSF50249">
    <property type="entry name" value="Nucleic acid-binding proteins"/>
    <property type="match status" value="1"/>
</dbReference>
<dbReference type="EC" id="6.5.1.2" evidence="12 13"/>
<comment type="cofactor">
    <cofactor evidence="12">
        <name>Mg(2+)</name>
        <dbReference type="ChEBI" id="CHEBI:18420"/>
    </cofactor>
    <cofactor evidence="12">
        <name>Mn(2+)</name>
        <dbReference type="ChEBI" id="CHEBI:29035"/>
    </cofactor>
</comment>